<dbReference type="EMBL" id="JBEHCU010007096">
    <property type="protein sequence ID" value="KAL1395560.1"/>
    <property type="molecule type" value="Genomic_DNA"/>
</dbReference>
<protein>
    <recommendedName>
        <fullName evidence="4">Cuticle protein</fullName>
    </recommendedName>
</protein>
<reference evidence="2 3" key="1">
    <citation type="submission" date="2024-05" db="EMBL/GenBank/DDBJ databases">
        <title>Culex pipiens pipiens assembly and annotation.</title>
        <authorList>
            <person name="Alout H."/>
            <person name="Durand T."/>
        </authorList>
    </citation>
    <scope>NUCLEOTIDE SEQUENCE [LARGE SCALE GENOMIC DNA]</scope>
    <source>
        <strain evidence="2">HA-2024</strain>
        <tissue evidence="2">Whole body</tissue>
    </source>
</reference>
<comment type="caution">
    <text evidence="2">The sequence shown here is derived from an EMBL/GenBank/DDBJ whole genome shotgun (WGS) entry which is preliminary data.</text>
</comment>
<dbReference type="Proteomes" id="UP001562425">
    <property type="component" value="Unassembled WGS sequence"/>
</dbReference>
<evidence type="ECO:0000313" key="2">
    <source>
        <dbReference type="EMBL" id="KAL1395560.1"/>
    </source>
</evidence>
<dbReference type="AlphaFoldDB" id="A0ABD1D7E3"/>
<name>A0ABD1D7E3_CULPP</name>
<proteinExistence type="predicted"/>
<keyword evidence="3" id="KW-1185">Reference proteome</keyword>
<feature type="chain" id="PRO_5044740567" description="Cuticle protein" evidence="1">
    <location>
        <begin position="19"/>
        <end position="95"/>
    </location>
</feature>
<evidence type="ECO:0008006" key="4">
    <source>
        <dbReference type="Google" id="ProtNLM"/>
    </source>
</evidence>
<accession>A0ABD1D7E3</accession>
<feature type="signal peptide" evidence="1">
    <location>
        <begin position="1"/>
        <end position="18"/>
    </location>
</feature>
<gene>
    <name evidence="2" type="ORF">pipiens_002822</name>
</gene>
<organism evidence="2 3">
    <name type="scientific">Culex pipiens pipiens</name>
    <name type="common">Northern house mosquito</name>
    <dbReference type="NCBI Taxonomy" id="38569"/>
    <lineage>
        <taxon>Eukaryota</taxon>
        <taxon>Metazoa</taxon>
        <taxon>Ecdysozoa</taxon>
        <taxon>Arthropoda</taxon>
        <taxon>Hexapoda</taxon>
        <taxon>Insecta</taxon>
        <taxon>Pterygota</taxon>
        <taxon>Neoptera</taxon>
        <taxon>Endopterygota</taxon>
        <taxon>Diptera</taxon>
        <taxon>Nematocera</taxon>
        <taxon>Culicoidea</taxon>
        <taxon>Culicidae</taxon>
        <taxon>Culicinae</taxon>
        <taxon>Culicini</taxon>
        <taxon>Culex</taxon>
        <taxon>Culex</taxon>
    </lineage>
</organism>
<evidence type="ECO:0000313" key="3">
    <source>
        <dbReference type="Proteomes" id="UP001562425"/>
    </source>
</evidence>
<evidence type="ECO:0000256" key="1">
    <source>
        <dbReference type="SAM" id="SignalP"/>
    </source>
</evidence>
<keyword evidence="1" id="KW-0732">Signal</keyword>
<sequence>MFKIVCLFALIAVASVAAEPKPEAKPGVLAYSAPLVAAAPAAYAYTAGGAVYERTYHGNIAPVAPLAAYASAPYVAAAPLAYSAPYVAAAPVLYK</sequence>